<dbReference type="InterPro" id="IPR041679">
    <property type="entry name" value="DNA2/NAM7-like_C"/>
</dbReference>
<name>A0A0H5QXP3_9EUKA</name>
<dbReference type="GO" id="GO:0004386">
    <property type="term" value="F:helicase activity"/>
    <property type="evidence" value="ECO:0007669"/>
    <property type="project" value="UniProtKB-KW"/>
</dbReference>
<dbReference type="GO" id="GO:0001147">
    <property type="term" value="F:transcription termination site sequence-specific DNA binding"/>
    <property type="evidence" value="ECO:0007669"/>
    <property type="project" value="TreeGrafter"/>
</dbReference>
<dbReference type="EMBL" id="HACM01006069">
    <property type="protein sequence ID" value="CRZ06511.1"/>
    <property type="molecule type" value="Transcribed_RNA"/>
</dbReference>
<protein>
    <recommendedName>
        <fullName evidence="6">AAA+ ATPase domain-containing protein</fullName>
    </recommendedName>
</protein>
<dbReference type="GO" id="GO:0016787">
    <property type="term" value="F:hydrolase activity"/>
    <property type="evidence" value="ECO:0007669"/>
    <property type="project" value="UniProtKB-KW"/>
</dbReference>
<dbReference type="CDD" id="cd18042">
    <property type="entry name" value="DEXXQc_SETX"/>
    <property type="match status" value="1"/>
</dbReference>
<reference evidence="7" key="1">
    <citation type="submission" date="2015-04" db="EMBL/GenBank/DDBJ databases">
        <title>The genome sequence of the plant pathogenic Rhizarian Plasmodiophora brassicae reveals insights in its biotrophic life cycle and the origin of chitin synthesis.</title>
        <authorList>
            <person name="Schwelm A."/>
            <person name="Fogelqvist J."/>
            <person name="Knaust A."/>
            <person name="Julke S."/>
            <person name="Lilja T."/>
            <person name="Dhandapani V."/>
            <person name="Bonilla-Rosso G."/>
            <person name="Karlsson M."/>
            <person name="Shevchenko A."/>
            <person name="Choi S.R."/>
            <person name="Kim H.G."/>
            <person name="Park J.Y."/>
            <person name="Lim Y.P."/>
            <person name="Ludwig-Muller J."/>
            <person name="Dixelius C."/>
        </authorList>
    </citation>
    <scope>NUCLEOTIDE SEQUENCE</scope>
    <source>
        <tissue evidence="7">Potato root galls</tissue>
    </source>
</reference>
<dbReference type="InterPro" id="IPR045055">
    <property type="entry name" value="DNA2/NAM7-like"/>
</dbReference>
<dbReference type="PANTHER" id="PTHR10887">
    <property type="entry name" value="DNA2/NAM7 HELICASE FAMILY"/>
    <property type="match status" value="1"/>
</dbReference>
<dbReference type="InterPro" id="IPR047187">
    <property type="entry name" value="SF1_C_Upf1"/>
</dbReference>
<dbReference type="GO" id="GO:0005524">
    <property type="term" value="F:ATP binding"/>
    <property type="evidence" value="ECO:0007669"/>
    <property type="project" value="UniProtKB-KW"/>
</dbReference>
<dbReference type="Pfam" id="PF13086">
    <property type="entry name" value="AAA_11"/>
    <property type="match status" value="2"/>
</dbReference>
<dbReference type="SUPFAM" id="SSF52540">
    <property type="entry name" value="P-loop containing nucleoside triphosphate hydrolases"/>
    <property type="match status" value="1"/>
</dbReference>
<evidence type="ECO:0000256" key="1">
    <source>
        <dbReference type="ARBA" id="ARBA00022741"/>
    </source>
</evidence>
<evidence type="ECO:0000256" key="4">
    <source>
        <dbReference type="ARBA" id="ARBA00022840"/>
    </source>
</evidence>
<dbReference type="InterPro" id="IPR027417">
    <property type="entry name" value="P-loop_NTPase"/>
</dbReference>
<feature type="region of interest" description="Disordered" evidence="5">
    <location>
        <begin position="1711"/>
        <end position="1730"/>
    </location>
</feature>
<dbReference type="Gene3D" id="3.40.50.300">
    <property type="entry name" value="P-loop containing nucleotide triphosphate hydrolases"/>
    <property type="match status" value="2"/>
</dbReference>
<sequence>MEDAAIDAERIISDPACTSDDRWSMYRRLIQLFGDQEHIWCLYPGTAKFLCGLLEFPETEFWVCLQRILSRINCRDCITRWSDSVNAYLRGLHERFEIYSIDVLESHMIEADSVRLKNSVLQNALYEFLRRPQLSRHPDLNAAIVCYMTKNLHSPSLNSTVRSNEGSLLAGVYLFCVHPDPVIRSWAQSLCRGNASRIDSSDGAFISALHECRNILVKNAFAHEDCEFRGFLYNKSSFWSGICILLSIVPDSLWPNVSSLLLCGSPVFLLKLFSHSGLINVAPDGTHVPFSEDIPKDLYSAILSCFSCLCQHAGELLWVSDSIISPSVMADAFQHAIIYGSSSRTMLSMRSYISSLTIATIPKFVLSLPADEHHKFCSTAVHFLKTHSSTLLPQDPDVTYESKVCCWRAIFSIIKSLFESNLHYTAVSCCDIAADGIVSIGVSFDCSDFVNFLRGCPDFVRIPVAEEACGIILDVLNHDFEVLANFATQPEAMGFSADNRCKNLLISNAIWSEITSVPISNIPSALHSLLLDILCSATSVHPSVLYLTSHGVDQHILVYMSIRTAMQTYLQSLSTDLNATLAIFADRIDVINKLVFCLVAYPETSIHISAVIRHLVKSMHCLDDNAITISDCLSALLRLDCPAFTKMSNTCVEHCTKPAVRKSFANLLNIASNFNDNVRRLSFQYLFGMSFWLQKLLVCKHGEITVSDQLEKVPLARLWDSMVSIIASGHVFYTMQQFDRTFSAVFDLASILLGSLADPRLPFSDILKNWLSMRERIPVSTRRRWFQFVRRYLRSCPEEKSTFRDTLKNLSNDAIWLYEHGLSDTSHLNYLSQILPDILGDRLNVDDSAHIVSFTLPMVSTHIPSISAAQLNDDALADPPKKPSVMLAASQKFYPATSLKSQNPTISSSIKVVPKSSRSQIAPASKVVKLNGIVNVPSCQKPQTMQSYWLESKAVASSSDKIASYRAGLESLRDYVDVSGSQQAMIKNIVIKPLTTAKKALLRRRAAIGPHPNKDSEISAKTAQEIANLPLRGVSHFIEQVLNWSTREVVGPFLRDQISAQFSTKRYQKFPDLIAYRRYFGPLLLEEARASIHADLSQLRVSEPATISAVGRDQTATAALPGILLLFSPVEVSEQARVVENDLVALWPFQTRTTSGLVPESAKFGLVDGSSNGSRLLIRVMPPWKEDQDKPKWCYVRVCSMTTYIRNTRALETVQRLRLSSQIVMGADLYSERSTSTSTTLEHAVCLNSCQTSAIEQTLTSSCPIILLQGPPGTGKTTVIVALIKTLLAEQSRASLSRGVPGWRKARGVHILVCTPSNAAADELTSRLIDANIQSISPGIEYPLIRIGGNVTVGSRAESVALDKLAAATQLSQLRIGSQTNHGNPSTSGNQRQSSQEIRAKLVADASVLVSTLSGSGSSIVSNAPHGFHTVIIDEAAQAQEVESLIPLQYSCRKLILVGDPRQLPATVISQAAEKNGLSRSLFERLETVMKPIMLTDQYRMHPEICAFPSARFYDGKLRSASLRAPPSFYSDRLIQPYLFFDVPSEDIQVDRSKANPTEAIFVAMLFRHINDVVSQSGCKPPSVGIITPYQAQVREILRQAATLRINLPDVRTVDSFQGQERDIIIISAVRASNAHSGDRGLGFVADPRRLVVSITRAKESCLIVGCSRSLSSSKSVWADLVEDARSRRLVVNADQGHRLFDPNLTITEKKRKNESLARGPRRRQKHETM</sequence>
<dbReference type="GO" id="GO:0005694">
    <property type="term" value="C:chromosome"/>
    <property type="evidence" value="ECO:0007669"/>
    <property type="project" value="UniProtKB-ARBA"/>
</dbReference>
<dbReference type="InterPro" id="IPR041677">
    <property type="entry name" value="DNA2/NAM7_AAA_11"/>
</dbReference>
<evidence type="ECO:0000256" key="5">
    <source>
        <dbReference type="SAM" id="MobiDB-lite"/>
    </source>
</evidence>
<dbReference type="GO" id="GO:0006369">
    <property type="term" value="P:termination of RNA polymerase II transcription"/>
    <property type="evidence" value="ECO:0007669"/>
    <property type="project" value="TreeGrafter"/>
</dbReference>
<organism evidence="7">
    <name type="scientific">Spongospora subterranea</name>
    <dbReference type="NCBI Taxonomy" id="70186"/>
    <lineage>
        <taxon>Eukaryota</taxon>
        <taxon>Sar</taxon>
        <taxon>Rhizaria</taxon>
        <taxon>Endomyxa</taxon>
        <taxon>Phytomyxea</taxon>
        <taxon>Plasmodiophorida</taxon>
        <taxon>Plasmodiophoridae</taxon>
        <taxon>Spongospora</taxon>
    </lineage>
</organism>
<dbReference type="CDD" id="cd18808">
    <property type="entry name" value="SF1_C_Upf1"/>
    <property type="match status" value="1"/>
</dbReference>
<feature type="compositionally biased region" description="Basic residues" evidence="5">
    <location>
        <begin position="1720"/>
        <end position="1730"/>
    </location>
</feature>
<evidence type="ECO:0000259" key="6">
    <source>
        <dbReference type="SMART" id="SM00382"/>
    </source>
</evidence>
<keyword evidence="4" id="KW-0067">ATP-binding</keyword>
<dbReference type="FunFam" id="3.40.50.300:FF:000326">
    <property type="entry name" value="P-loop containing nucleoside triphosphate hydrolase"/>
    <property type="match status" value="1"/>
</dbReference>
<keyword evidence="1" id="KW-0547">Nucleotide-binding</keyword>
<dbReference type="PANTHER" id="PTHR10887:SF495">
    <property type="entry name" value="HELICASE SENATAXIN ISOFORM X1-RELATED"/>
    <property type="match status" value="1"/>
</dbReference>
<dbReference type="Pfam" id="PF13087">
    <property type="entry name" value="AAA_12"/>
    <property type="match status" value="1"/>
</dbReference>
<feature type="domain" description="AAA+ ATPase" evidence="6">
    <location>
        <begin position="1262"/>
        <end position="1488"/>
    </location>
</feature>
<proteinExistence type="predicted"/>
<dbReference type="GO" id="GO:0016604">
    <property type="term" value="C:nuclear body"/>
    <property type="evidence" value="ECO:0007669"/>
    <property type="project" value="TreeGrafter"/>
</dbReference>
<keyword evidence="2" id="KW-0378">Hydrolase</keyword>
<dbReference type="SMART" id="SM00382">
    <property type="entry name" value="AAA"/>
    <property type="match status" value="1"/>
</dbReference>
<dbReference type="InterPro" id="IPR003593">
    <property type="entry name" value="AAA+_ATPase"/>
</dbReference>
<evidence type="ECO:0000313" key="7">
    <source>
        <dbReference type="EMBL" id="CRZ06512.1"/>
    </source>
</evidence>
<accession>A0A0H5QXP3</accession>
<keyword evidence="3" id="KW-0347">Helicase</keyword>
<evidence type="ECO:0000256" key="3">
    <source>
        <dbReference type="ARBA" id="ARBA00022806"/>
    </source>
</evidence>
<feature type="region of interest" description="Disordered" evidence="5">
    <location>
        <begin position="1376"/>
        <end position="1396"/>
    </location>
</feature>
<evidence type="ECO:0000256" key="2">
    <source>
        <dbReference type="ARBA" id="ARBA00022801"/>
    </source>
</evidence>
<dbReference type="EMBL" id="HACM01006070">
    <property type="protein sequence ID" value="CRZ06512.1"/>
    <property type="molecule type" value="Transcribed_RNA"/>
</dbReference>